<name>A0ACC1HXP7_9FUNG</name>
<gene>
    <name evidence="1" type="ORF">EV182_000690</name>
</gene>
<reference evidence="1" key="1">
    <citation type="submission" date="2022-06" db="EMBL/GenBank/DDBJ databases">
        <title>Phylogenomic reconstructions and comparative analyses of Kickxellomycotina fungi.</title>
        <authorList>
            <person name="Reynolds N.K."/>
            <person name="Stajich J.E."/>
            <person name="Barry K."/>
            <person name="Grigoriev I.V."/>
            <person name="Crous P."/>
            <person name="Smith M.E."/>
        </authorList>
    </citation>
    <scope>NUCLEOTIDE SEQUENCE</scope>
    <source>
        <strain evidence="1">RSA 2271</strain>
    </source>
</reference>
<dbReference type="Proteomes" id="UP001145114">
    <property type="component" value="Unassembled WGS sequence"/>
</dbReference>
<evidence type="ECO:0000313" key="2">
    <source>
        <dbReference type="Proteomes" id="UP001145114"/>
    </source>
</evidence>
<proteinExistence type="predicted"/>
<keyword evidence="2" id="KW-1185">Reference proteome</keyword>
<accession>A0ACC1HXP7</accession>
<organism evidence="1 2">
    <name type="scientific">Spiromyces aspiralis</name>
    <dbReference type="NCBI Taxonomy" id="68401"/>
    <lineage>
        <taxon>Eukaryota</taxon>
        <taxon>Fungi</taxon>
        <taxon>Fungi incertae sedis</taxon>
        <taxon>Zoopagomycota</taxon>
        <taxon>Kickxellomycotina</taxon>
        <taxon>Kickxellomycetes</taxon>
        <taxon>Kickxellales</taxon>
        <taxon>Kickxellaceae</taxon>
        <taxon>Spiromyces</taxon>
    </lineage>
</organism>
<evidence type="ECO:0000313" key="1">
    <source>
        <dbReference type="EMBL" id="KAJ1680096.1"/>
    </source>
</evidence>
<protein>
    <submittedName>
        <fullName evidence="1">Uncharacterized protein</fullName>
    </submittedName>
</protein>
<comment type="caution">
    <text evidence="1">The sequence shown here is derived from an EMBL/GenBank/DDBJ whole genome shotgun (WGS) entry which is preliminary data.</text>
</comment>
<sequence length="350" mass="39684">MTDEKSKLPFDLSADDAPDGEKSLYEILGIKESATDDEIKRAYRTLALRTHPDKVAATVKDKAERERTTKLFQQVGFAYAVLSDKKKRARYDRTGRIEDLDVDDLFEEGKDWDAYFRELWSGVVDATTIENFSKKYKGSEEEKNDILREYKAGDGDMDHIMANVMLAGPDDELRIVAIIDNGIKSGEIERTKVYVRTKRQGARRRKEAEREAAEAEELRKELGLDAKLRKIKSKRKHDNNSNEGDGNGDSDDDDEEEEEEGNSSDAAPSTPKRKKKRPCGGKPAEDNEDEDALKSLIRHRSIKRMDNIVAKLEAKYGSPKKSKRGKANPPPEPTEEEFLAIQARLFKKTA</sequence>
<dbReference type="EMBL" id="JAMZIH010000048">
    <property type="protein sequence ID" value="KAJ1680096.1"/>
    <property type="molecule type" value="Genomic_DNA"/>
</dbReference>